<dbReference type="Proteomes" id="UP001165267">
    <property type="component" value="Unassembled WGS sequence"/>
</dbReference>
<dbReference type="RefSeq" id="WP_257512097.1">
    <property type="nucleotide sequence ID" value="NZ_JANKHG010000017.1"/>
</dbReference>
<proteinExistence type="predicted"/>
<dbReference type="EMBL" id="JANKHG010000017">
    <property type="protein sequence ID" value="MCR2746887.1"/>
    <property type="molecule type" value="Genomic_DNA"/>
</dbReference>
<dbReference type="NCBIfam" id="TIGR01409">
    <property type="entry name" value="TAT_signal_seq"/>
    <property type="match status" value="1"/>
</dbReference>
<comment type="caution">
    <text evidence="1">The sequence shown here is derived from an EMBL/GenBank/DDBJ whole genome shotgun (WGS) entry which is preliminary data.</text>
</comment>
<dbReference type="NCBIfam" id="TIGR02811">
    <property type="entry name" value="formate_TAT"/>
    <property type="match status" value="1"/>
</dbReference>
<dbReference type="InterPro" id="IPR014177">
    <property type="entry name" value="Formate_DH_TAT-contain"/>
</dbReference>
<name>A0ABT1XHY4_9BURK</name>
<keyword evidence="2" id="KW-1185">Reference proteome</keyword>
<dbReference type="PIRSF" id="PIRSF036704">
    <property type="entry name" value="UCP036704"/>
    <property type="match status" value="1"/>
</dbReference>
<organism evidence="1 2">
    <name type="scientific">Limnobacter parvus</name>
    <dbReference type="NCBI Taxonomy" id="2939690"/>
    <lineage>
        <taxon>Bacteria</taxon>
        <taxon>Pseudomonadati</taxon>
        <taxon>Pseudomonadota</taxon>
        <taxon>Betaproteobacteria</taxon>
        <taxon>Burkholderiales</taxon>
        <taxon>Burkholderiaceae</taxon>
        <taxon>Limnobacter</taxon>
    </lineage>
</organism>
<dbReference type="PROSITE" id="PS51318">
    <property type="entry name" value="TAT"/>
    <property type="match status" value="1"/>
</dbReference>
<protein>
    <submittedName>
        <fullName evidence="1">Twin-arginine translocation signal domain-containing protein</fullName>
    </submittedName>
</protein>
<reference evidence="1" key="1">
    <citation type="submission" date="2022-07" db="EMBL/GenBank/DDBJ databases">
        <authorList>
            <person name="Xamxidin M."/>
        </authorList>
    </citation>
    <scope>NUCLEOTIDE SEQUENCE</scope>
    <source>
        <strain evidence="1">YS8-69</strain>
    </source>
</reference>
<accession>A0ABT1XHY4</accession>
<gene>
    <name evidence="1" type="ORF">NSP04_09525</name>
</gene>
<dbReference type="InterPro" id="IPR019546">
    <property type="entry name" value="TAT_signal_bac_arc"/>
</dbReference>
<evidence type="ECO:0000313" key="2">
    <source>
        <dbReference type="Proteomes" id="UP001165267"/>
    </source>
</evidence>
<sequence length="72" mass="7688">MTKKITSQDQPKLARRQFLVGAGVGVAAAGAALVVSKQPEVAEQAAAEGTEKKAKGYQLSEHVKTYYRTLLV</sequence>
<evidence type="ECO:0000313" key="1">
    <source>
        <dbReference type="EMBL" id="MCR2746887.1"/>
    </source>
</evidence>
<dbReference type="InterPro" id="IPR006311">
    <property type="entry name" value="TAT_signal"/>
</dbReference>